<dbReference type="AlphaFoldDB" id="A0A3M7RLL8"/>
<keyword evidence="2" id="KW-1185">Reference proteome</keyword>
<dbReference type="Proteomes" id="UP000276133">
    <property type="component" value="Unassembled WGS sequence"/>
</dbReference>
<gene>
    <name evidence="1" type="ORF">BpHYR1_033426</name>
</gene>
<name>A0A3M7RLL8_BRAPC</name>
<evidence type="ECO:0000313" key="1">
    <source>
        <dbReference type="EMBL" id="RNA24359.1"/>
    </source>
</evidence>
<dbReference type="EMBL" id="REGN01003138">
    <property type="protein sequence ID" value="RNA24359.1"/>
    <property type="molecule type" value="Genomic_DNA"/>
</dbReference>
<accession>A0A3M7RLL8</accession>
<reference evidence="1 2" key="1">
    <citation type="journal article" date="2018" name="Sci. Rep.">
        <title>Genomic signatures of local adaptation to the degree of environmental predictability in rotifers.</title>
        <authorList>
            <person name="Franch-Gras L."/>
            <person name="Hahn C."/>
            <person name="Garcia-Roger E.M."/>
            <person name="Carmona M.J."/>
            <person name="Serra M."/>
            <person name="Gomez A."/>
        </authorList>
    </citation>
    <scope>NUCLEOTIDE SEQUENCE [LARGE SCALE GENOMIC DNA]</scope>
    <source>
        <strain evidence="1">HYR1</strain>
    </source>
</reference>
<comment type="caution">
    <text evidence="1">The sequence shown here is derived from an EMBL/GenBank/DDBJ whole genome shotgun (WGS) entry which is preliminary data.</text>
</comment>
<protein>
    <submittedName>
        <fullName evidence="1">Uncharacterized protein</fullName>
    </submittedName>
</protein>
<proteinExistence type="predicted"/>
<evidence type="ECO:0000313" key="2">
    <source>
        <dbReference type="Proteomes" id="UP000276133"/>
    </source>
</evidence>
<organism evidence="1 2">
    <name type="scientific">Brachionus plicatilis</name>
    <name type="common">Marine rotifer</name>
    <name type="synonym">Brachionus muelleri</name>
    <dbReference type="NCBI Taxonomy" id="10195"/>
    <lineage>
        <taxon>Eukaryota</taxon>
        <taxon>Metazoa</taxon>
        <taxon>Spiralia</taxon>
        <taxon>Gnathifera</taxon>
        <taxon>Rotifera</taxon>
        <taxon>Eurotatoria</taxon>
        <taxon>Monogononta</taxon>
        <taxon>Pseudotrocha</taxon>
        <taxon>Ploima</taxon>
        <taxon>Brachionidae</taxon>
        <taxon>Brachionus</taxon>
    </lineage>
</organism>
<sequence length="80" mass="9214">MIICFSSYELQRQVIVIRERSSAVITSTSNIIFSSQLRENTGPKLTGSKNFMSKTEKFKCINTLNLVRTNLIYAELMEEF</sequence>